<proteinExistence type="predicted"/>
<dbReference type="PANTHER" id="PTHR46179:SF13">
    <property type="entry name" value="C2H2-TYPE DOMAIN-CONTAINING PROTEIN"/>
    <property type="match status" value="1"/>
</dbReference>
<dbReference type="AlphaFoldDB" id="A0ABD3WYA8"/>
<dbReference type="InterPro" id="IPR051061">
    <property type="entry name" value="Zinc_finger_trans_reg"/>
</dbReference>
<keyword evidence="9" id="KW-0539">Nucleus</keyword>
<dbReference type="Gene3D" id="3.30.160.60">
    <property type="entry name" value="Classic Zinc Finger"/>
    <property type="match status" value="6"/>
</dbReference>
<feature type="domain" description="C2H2-type" evidence="12">
    <location>
        <begin position="8"/>
        <end position="37"/>
    </location>
</feature>
<dbReference type="PANTHER" id="PTHR46179">
    <property type="entry name" value="ZINC FINGER PROTEIN"/>
    <property type="match status" value="1"/>
</dbReference>
<dbReference type="EMBL" id="JBJQND010000004">
    <property type="protein sequence ID" value="KAL3878960.1"/>
    <property type="molecule type" value="Genomic_DNA"/>
</dbReference>
<evidence type="ECO:0000313" key="14">
    <source>
        <dbReference type="Proteomes" id="UP001634394"/>
    </source>
</evidence>
<dbReference type="GO" id="GO:0008270">
    <property type="term" value="F:zinc ion binding"/>
    <property type="evidence" value="ECO:0007669"/>
    <property type="project" value="UniProtKB-KW"/>
</dbReference>
<evidence type="ECO:0000256" key="7">
    <source>
        <dbReference type="ARBA" id="ARBA00023015"/>
    </source>
</evidence>
<sequence length="442" mass="51098">MEDKKEVFVCSFENCLKTFTKRNRLVIHIRTHTGERPYACCISGCDKRYSRPAHLTRHLETTHAQQDTATEDKESKFRCVEENCDAEFLSKHSLKRHINRIHTRESFKCKVKSCDEVFKKHHQLAEHVAKHTLQNPYRCAEEGCDKSFPTPSKLKRHMKMHQGYQCDQDGCIAKFNKWTLLCKHKTVDHAQDHLCNVCGKRFSQKQWLHQHNKIHSVTRDQIVCPRENCGRVYLDQRNLTAHIRSYHDGQKLLCPMEGCERKFATKQKLLQHQKLHDPNRPLPPPKKKAKKRNIKKKSLVETLTGIQRSEIELVDAEKELHAPIDLQHEDDLNCLSQMLTDNTVSVSVDEPVNSVTGTHENQVAVPQGEGQVTAATDHLVQSEGQGDTEGQIKCLQSEVHYCQHLCENHLVHEDRFQDVRNKIEGECQQDVLNKIEGHCQGQ</sequence>
<comment type="caution">
    <text evidence="13">The sequence shown here is derived from an EMBL/GenBank/DDBJ whole genome shotgun (WGS) entry which is preliminary data.</text>
</comment>
<feature type="domain" description="C2H2-type" evidence="12">
    <location>
        <begin position="252"/>
        <end position="281"/>
    </location>
</feature>
<dbReference type="Proteomes" id="UP001634394">
    <property type="component" value="Unassembled WGS sequence"/>
</dbReference>
<keyword evidence="2" id="KW-0479">Metal-binding</keyword>
<dbReference type="GO" id="GO:0003723">
    <property type="term" value="F:RNA binding"/>
    <property type="evidence" value="ECO:0007669"/>
    <property type="project" value="UniProtKB-KW"/>
</dbReference>
<dbReference type="InterPro" id="IPR036236">
    <property type="entry name" value="Znf_C2H2_sf"/>
</dbReference>
<dbReference type="InterPro" id="IPR013087">
    <property type="entry name" value="Znf_C2H2_type"/>
</dbReference>
<feature type="domain" description="C2H2-type" evidence="12">
    <location>
        <begin position="38"/>
        <end position="68"/>
    </location>
</feature>
<dbReference type="PROSITE" id="PS50157">
    <property type="entry name" value="ZINC_FINGER_C2H2_2"/>
    <property type="match status" value="8"/>
</dbReference>
<feature type="domain" description="C2H2-type" evidence="12">
    <location>
        <begin position="193"/>
        <end position="220"/>
    </location>
</feature>
<name>A0ABD3WYA8_SINWO</name>
<feature type="domain" description="C2H2-type" evidence="12">
    <location>
        <begin position="222"/>
        <end position="252"/>
    </location>
</feature>
<evidence type="ECO:0000256" key="4">
    <source>
        <dbReference type="ARBA" id="ARBA00022771"/>
    </source>
</evidence>
<dbReference type="PROSITE" id="PS00028">
    <property type="entry name" value="ZINC_FINGER_C2H2_1"/>
    <property type="match status" value="8"/>
</dbReference>
<evidence type="ECO:0000256" key="9">
    <source>
        <dbReference type="ARBA" id="ARBA00023242"/>
    </source>
</evidence>
<evidence type="ECO:0000256" key="6">
    <source>
        <dbReference type="ARBA" id="ARBA00022884"/>
    </source>
</evidence>
<evidence type="ECO:0000256" key="3">
    <source>
        <dbReference type="ARBA" id="ARBA00022737"/>
    </source>
</evidence>
<accession>A0ABD3WYA8</accession>
<feature type="domain" description="C2H2-type" evidence="12">
    <location>
        <begin position="107"/>
        <end position="136"/>
    </location>
</feature>
<evidence type="ECO:0000256" key="10">
    <source>
        <dbReference type="PROSITE-ProRule" id="PRU00042"/>
    </source>
</evidence>
<dbReference type="Pfam" id="PF22110">
    <property type="entry name" value="TFIIIA_zf-C2H2"/>
    <property type="match status" value="1"/>
</dbReference>
<dbReference type="FunFam" id="3.30.160.60:FF:000072">
    <property type="entry name" value="zinc finger protein 143 isoform X1"/>
    <property type="match status" value="1"/>
</dbReference>
<evidence type="ECO:0000313" key="13">
    <source>
        <dbReference type="EMBL" id="KAL3878960.1"/>
    </source>
</evidence>
<feature type="region of interest" description="Disordered" evidence="11">
    <location>
        <begin position="271"/>
        <end position="295"/>
    </location>
</feature>
<dbReference type="FunFam" id="3.30.160.60:FF:000446">
    <property type="entry name" value="Zinc finger protein"/>
    <property type="match status" value="1"/>
</dbReference>
<evidence type="ECO:0000259" key="12">
    <source>
        <dbReference type="PROSITE" id="PS50157"/>
    </source>
</evidence>
<feature type="compositionally biased region" description="Basic residues" evidence="11">
    <location>
        <begin position="285"/>
        <end position="295"/>
    </location>
</feature>
<dbReference type="FunFam" id="3.30.160.60:FF:001102">
    <property type="entry name" value="Transcription factor IIIA"/>
    <property type="match status" value="1"/>
</dbReference>
<evidence type="ECO:0000256" key="2">
    <source>
        <dbReference type="ARBA" id="ARBA00022723"/>
    </source>
</evidence>
<keyword evidence="8" id="KW-0804">Transcription</keyword>
<dbReference type="SUPFAM" id="SSF57667">
    <property type="entry name" value="beta-beta-alpha zinc fingers"/>
    <property type="match status" value="4"/>
</dbReference>
<comment type="subcellular location">
    <subcellularLocation>
        <location evidence="1">Nucleus</location>
    </subcellularLocation>
</comment>
<reference evidence="13 14" key="1">
    <citation type="submission" date="2024-11" db="EMBL/GenBank/DDBJ databases">
        <title>Chromosome-level genome assembly of the freshwater bivalve Anodonta woodiana.</title>
        <authorList>
            <person name="Chen X."/>
        </authorList>
    </citation>
    <scope>NUCLEOTIDE SEQUENCE [LARGE SCALE GENOMIC DNA]</scope>
    <source>
        <strain evidence="13">MN2024</strain>
        <tissue evidence="13">Gills</tissue>
    </source>
</reference>
<dbReference type="GO" id="GO:0005634">
    <property type="term" value="C:nucleus"/>
    <property type="evidence" value="ECO:0007669"/>
    <property type="project" value="UniProtKB-SubCell"/>
</dbReference>
<dbReference type="InterPro" id="IPR054599">
    <property type="entry name" value="TFIIIA_Zfn-C2H2"/>
</dbReference>
<evidence type="ECO:0000256" key="11">
    <source>
        <dbReference type="SAM" id="MobiDB-lite"/>
    </source>
</evidence>
<keyword evidence="6" id="KW-0694">RNA-binding</keyword>
<dbReference type="SMART" id="SM00355">
    <property type="entry name" value="ZnF_C2H2"/>
    <property type="match status" value="9"/>
</dbReference>
<keyword evidence="14" id="KW-1185">Reference proteome</keyword>
<keyword evidence="4 10" id="KW-0863">Zinc-finger</keyword>
<feature type="domain" description="C2H2-type" evidence="12">
    <location>
        <begin position="77"/>
        <end position="107"/>
    </location>
</feature>
<keyword evidence="7" id="KW-0805">Transcription regulation</keyword>
<evidence type="ECO:0000256" key="8">
    <source>
        <dbReference type="ARBA" id="ARBA00023163"/>
    </source>
</evidence>
<evidence type="ECO:0000256" key="5">
    <source>
        <dbReference type="ARBA" id="ARBA00022833"/>
    </source>
</evidence>
<dbReference type="Pfam" id="PF00096">
    <property type="entry name" value="zf-C2H2"/>
    <property type="match status" value="1"/>
</dbReference>
<keyword evidence="3" id="KW-0677">Repeat</keyword>
<gene>
    <name evidence="13" type="ORF">ACJMK2_031284</name>
</gene>
<protein>
    <recommendedName>
        <fullName evidence="12">C2H2-type domain-containing protein</fullName>
    </recommendedName>
</protein>
<evidence type="ECO:0000256" key="1">
    <source>
        <dbReference type="ARBA" id="ARBA00004123"/>
    </source>
</evidence>
<feature type="domain" description="C2H2-type" evidence="12">
    <location>
        <begin position="137"/>
        <end position="166"/>
    </location>
</feature>
<keyword evidence="5" id="KW-0862">Zinc</keyword>
<organism evidence="13 14">
    <name type="scientific">Sinanodonta woodiana</name>
    <name type="common">Chinese pond mussel</name>
    <name type="synonym">Anodonta woodiana</name>
    <dbReference type="NCBI Taxonomy" id="1069815"/>
    <lineage>
        <taxon>Eukaryota</taxon>
        <taxon>Metazoa</taxon>
        <taxon>Spiralia</taxon>
        <taxon>Lophotrochozoa</taxon>
        <taxon>Mollusca</taxon>
        <taxon>Bivalvia</taxon>
        <taxon>Autobranchia</taxon>
        <taxon>Heteroconchia</taxon>
        <taxon>Palaeoheterodonta</taxon>
        <taxon>Unionida</taxon>
        <taxon>Unionoidea</taxon>
        <taxon>Unionidae</taxon>
        <taxon>Unioninae</taxon>
        <taxon>Sinanodonta</taxon>
    </lineage>
</organism>